<dbReference type="OrthoDB" id="9805629at2"/>
<dbReference type="SUPFAM" id="SSF53335">
    <property type="entry name" value="S-adenosyl-L-methionine-dependent methyltransferases"/>
    <property type="match status" value="1"/>
</dbReference>
<organism evidence="6 7">
    <name type="scientific">Gordonia oryzae</name>
    <dbReference type="NCBI Taxonomy" id="2487349"/>
    <lineage>
        <taxon>Bacteria</taxon>
        <taxon>Bacillati</taxon>
        <taxon>Actinomycetota</taxon>
        <taxon>Actinomycetes</taxon>
        <taxon>Mycobacteriales</taxon>
        <taxon>Gordoniaceae</taxon>
        <taxon>Gordonia</taxon>
    </lineage>
</organism>
<proteinExistence type="predicted"/>
<sequence length="334" mass="37050">MGSKYRLLPHLERTFADIGGSTAVDAFSGSGVVSYLLKAQGFTVAANDFLNFPHLISRATVVNSSVRLEADLIEEICGPPADDRDFISSTFDGLYFDAADRAFLDSAWSHIDRLRGYRRDLAISALVLSAARKQPRGVFTFTDSSRYADGRRDLQMSLRDHFRLRAAADYNATVFSNGSRHHSSCGDVFDLDATGVLGGAPDLVYLDPPYAPPSDDNDYIKRYHFLEGLSAYWQGMTIMENTKTKKLPKRYTPFAYKHSIDDALVRTFDHFTDAGAIVLSYSSNALPGPDRIVDLLGKVKPHVEVIAIDHKYSFGTHAAAARRDVSEFLFIGRD</sequence>
<evidence type="ECO:0000256" key="2">
    <source>
        <dbReference type="ARBA" id="ARBA00022603"/>
    </source>
</evidence>
<dbReference type="GO" id="GO:0009307">
    <property type="term" value="P:DNA restriction-modification system"/>
    <property type="evidence" value="ECO:0007669"/>
    <property type="project" value="InterPro"/>
</dbReference>
<reference evidence="6 7" key="1">
    <citation type="submission" date="2018-11" db="EMBL/GenBank/DDBJ databases">
        <title>Draft genome sequence of Gordonia sp. RS15-1S isolated from rice stems.</title>
        <authorList>
            <person name="Muangham S."/>
        </authorList>
    </citation>
    <scope>NUCLEOTIDE SEQUENCE [LARGE SCALE GENOMIC DNA]</scope>
    <source>
        <strain evidence="6 7">RS15-1S</strain>
    </source>
</reference>
<evidence type="ECO:0000313" key="7">
    <source>
        <dbReference type="Proteomes" id="UP000267536"/>
    </source>
</evidence>
<evidence type="ECO:0000256" key="3">
    <source>
        <dbReference type="ARBA" id="ARBA00022679"/>
    </source>
</evidence>
<dbReference type="Pfam" id="PF02086">
    <property type="entry name" value="MethyltransfD12"/>
    <property type="match status" value="1"/>
</dbReference>
<evidence type="ECO:0000256" key="4">
    <source>
        <dbReference type="ARBA" id="ARBA00022691"/>
    </source>
</evidence>
<evidence type="ECO:0000256" key="5">
    <source>
        <dbReference type="ARBA" id="ARBA00047942"/>
    </source>
</evidence>
<comment type="caution">
    <text evidence="6">The sequence shown here is derived from an EMBL/GenBank/DDBJ whole genome shotgun (WGS) entry which is preliminary data.</text>
</comment>
<evidence type="ECO:0000256" key="1">
    <source>
        <dbReference type="ARBA" id="ARBA00011900"/>
    </source>
</evidence>
<accession>A0A3N4H4S5</accession>
<keyword evidence="7" id="KW-1185">Reference proteome</keyword>
<dbReference type="InterPro" id="IPR012327">
    <property type="entry name" value="MeTrfase_D12"/>
</dbReference>
<dbReference type="GO" id="GO:0032259">
    <property type="term" value="P:methylation"/>
    <property type="evidence" value="ECO:0007669"/>
    <property type="project" value="UniProtKB-KW"/>
</dbReference>
<keyword evidence="2 6" id="KW-0489">Methyltransferase</keyword>
<dbReference type="EMBL" id="RKMH01000008">
    <property type="protein sequence ID" value="RPA60104.1"/>
    <property type="molecule type" value="Genomic_DNA"/>
</dbReference>
<keyword evidence="3 6" id="KW-0808">Transferase</keyword>
<dbReference type="GO" id="GO:0009007">
    <property type="term" value="F:site-specific DNA-methyltransferase (adenine-specific) activity"/>
    <property type="evidence" value="ECO:0007669"/>
    <property type="project" value="UniProtKB-EC"/>
</dbReference>
<dbReference type="GO" id="GO:0003676">
    <property type="term" value="F:nucleic acid binding"/>
    <property type="evidence" value="ECO:0007669"/>
    <property type="project" value="InterPro"/>
</dbReference>
<keyword evidence="4" id="KW-0949">S-adenosyl-L-methionine</keyword>
<gene>
    <name evidence="6" type="ORF">EF294_12675</name>
</gene>
<evidence type="ECO:0000313" key="6">
    <source>
        <dbReference type="EMBL" id="RPA60104.1"/>
    </source>
</evidence>
<dbReference type="EC" id="2.1.1.72" evidence="1"/>
<comment type="catalytic activity">
    <reaction evidence="5">
        <text>a 2'-deoxyadenosine in DNA + S-adenosyl-L-methionine = an N(6)-methyl-2'-deoxyadenosine in DNA + S-adenosyl-L-homocysteine + H(+)</text>
        <dbReference type="Rhea" id="RHEA:15197"/>
        <dbReference type="Rhea" id="RHEA-COMP:12418"/>
        <dbReference type="Rhea" id="RHEA-COMP:12419"/>
        <dbReference type="ChEBI" id="CHEBI:15378"/>
        <dbReference type="ChEBI" id="CHEBI:57856"/>
        <dbReference type="ChEBI" id="CHEBI:59789"/>
        <dbReference type="ChEBI" id="CHEBI:90615"/>
        <dbReference type="ChEBI" id="CHEBI:90616"/>
        <dbReference type="EC" id="2.1.1.72"/>
    </reaction>
</comment>
<dbReference type="InterPro" id="IPR002052">
    <property type="entry name" value="DNA_methylase_N6_adenine_CS"/>
</dbReference>
<dbReference type="Proteomes" id="UP000267536">
    <property type="component" value="Unassembled WGS sequence"/>
</dbReference>
<dbReference type="AlphaFoldDB" id="A0A3N4H4S5"/>
<dbReference type="InterPro" id="IPR029063">
    <property type="entry name" value="SAM-dependent_MTases_sf"/>
</dbReference>
<dbReference type="PROSITE" id="PS00092">
    <property type="entry name" value="N6_MTASE"/>
    <property type="match status" value="1"/>
</dbReference>
<protein>
    <recommendedName>
        <fullName evidence="1">site-specific DNA-methyltransferase (adenine-specific)</fullName>
        <ecNumber evidence="1">2.1.1.72</ecNumber>
    </recommendedName>
</protein>
<name>A0A3N4H4S5_9ACTN</name>